<feature type="domain" description="Ig-like" evidence="3">
    <location>
        <begin position="29"/>
        <end position="132"/>
    </location>
</feature>
<organism evidence="4 5">
    <name type="scientific">Elysia chlorotica</name>
    <name type="common">Eastern emerald elysia</name>
    <name type="synonym">Sea slug</name>
    <dbReference type="NCBI Taxonomy" id="188477"/>
    <lineage>
        <taxon>Eukaryota</taxon>
        <taxon>Metazoa</taxon>
        <taxon>Spiralia</taxon>
        <taxon>Lophotrochozoa</taxon>
        <taxon>Mollusca</taxon>
        <taxon>Gastropoda</taxon>
        <taxon>Heterobranchia</taxon>
        <taxon>Euthyneura</taxon>
        <taxon>Panpulmonata</taxon>
        <taxon>Sacoglossa</taxon>
        <taxon>Placobranchoidea</taxon>
        <taxon>Plakobranchidae</taxon>
        <taxon>Elysia</taxon>
    </lineage>
</organism>
<keyword evidence="1" id="KW-0812">Transmembrane</keyword>
<feature type="signal peptide" evidence="2">
    <location>
        <begin position="1"/>
        <end position="20"/>
    </location>
</feature>
<sequence length="201" mass="22452">MRFFLPVLLLSLVSRHPAKCECPTKGSAPILQVTPTERLKVGATLRADCSAHTEDGPQITWSVYRKEWGHLQYTLVPPDQRTIEKLDNKDCADATTSRLTMNVTERLHGATLACFARDTSSQPERCDSQDATCVQSEPIKVFVPSPLTRCWFQFGVTAMLFGGWLLILIPLLIGGIWWATRSLPATAENLLDDDAMVFKLF</sequence>
<dbReference type="EMBL" id="RQTK01000038">
    <property type="protein sequence ID" value="RUS90175.1"/>
    <property type="molecule type" value="Genomic_DNA"/>
</dbReference>
<evidence type="ECO:0000313" key="4">
    <source>
        <dbReference type="EMBL" id="RUS90175.1"/>
    </source>
</evidence>
<proteinExistence type="predicted"/>
<dbReference type="AlphaFoldDB" id="A0A3S1BK98"/>
<evidence type="ECO:0000313" key="5">
    <source>
        <dbReference type="Proteomes" id="UP000271974"/>
    </source>
</evidence>
<comment type="caution">
    <text evidence="4">The sequence shown here is derived from an EMBL/GenBank/DDBJ whole genome shotgun (WGS) entry which is preliminary data.</text>
</comment>
<name>A0A3S1BK98_ELYCH</name>
<dbReference type="InterPro" id="IPR013783">
    <property type="entry name" value="Ig-like_fold"/>
</dbReference>
<reference evidence="4 5" key="1">
    <citation type="submission" date="2019-01" db="EMBL/GenBank/DDBJ databases">
        <title>A draft genome assembly of the solar-powered sea slug Elysia chlorotica.</title>
        <authorList>
            <person name="Cai H."/>
            <person name="Li Q."/>
            <person name="Fang X."/>
            <person name="Li J."/>
            <person name="Curtis N.E."/>
            <person name="Altenburger A."/>
            <person name="Shibata T."/>
            <person name="Feng M."/>
            <person name="Maeda T."/>
            <person name="Schwartz J.A."/>
            <person name="Shigenobu S."/>
            <person name="Lundholm N."/>
            <person name="Nishiyama T."/>
            <person name="Yang H."/>
            <person name="Hasebe M."/>
            <person name="Li S."/>
            <person name="Pierce S.K."/>
            <person name="Wang J."/>
        </authorList>
    </citation>
    <scope>NUCLEOTIDE SEQUENCE [LARGE SCALE GENOMIC DNA]</scope>
    <source>
        <strain evidence="4">EC2010</strain>
        <tissue evidence="4">Whole organism of an adult</tissue>
    </source>
</reference>
<protein>
    <recommendedName>
        <fullName evidence="3">Ig-like domain-containing protein</fullName>
    </recommendedName>
</protein>
<dbReference type="PROSITE" id="PS50835">
    <property type="entry name" value="IG_LIKE"/>
    <property type="match status" value="1"/>
</dbReference>
<keyword evidence="5" id="KW-1185">Reference proteome</keyword>
<dbReference type="Proteomes" id="UP000271974">
    <property type="component" value="Unassembled WGS sequence"/>
</dbReference>
<keyword evidence="1" id="KW-0472">Membrane</keyword>
<evidence type="ECO:0000256" key="2">
    <source>
        <dbReference type="SAM" id="SignalP"/>
    </source>
</evidence>
<keyword evidence="1" id="KW-1133">Transmembrane helix</keyword>
<keyword evidence="2" id="KW-0732">Signal</keyword>
<feature type="chain" id="PRO_5018725000" description="Ig-like domain-containing protein" evidence="2">
    <location>
        <begin position="21"/>
        <end position="201"/>
    </location>
</feature>
<accession>A0A3S1BK98</accession>
<gene>
    <name evidence="4" type="ORF">EGW08_002054</name>
</gene>
<evidence type="ECO:0000256" key="1">
    <source>
        <dbReference type="SAM" id="Phobius"/>
    </source>
</evidence>
<dbReference type="Gene3D" id="2.60.40.10">
    <property type="entry name" value="Immunoglobulins"/>
    <property type="match status" value="1"/>
</dbReference>
<dbReference type="InterPro" id="IPR007110">
    <property type="entry name" value="Ig-like_dom"/>
</dbReference>
<dbReference type="OrthoDB" id="10526941at2759"/>
<feature type="transmembrane region" description="Helical" evidence="1">
    <location>
        <begin position="151"/>
        <end position="173"/>
    </location>
</feature>
<evidence type="ECO:0000259" key="3">
    <source>
        <dbReference type="PROSITE" id="PS50835"/>
    </source>
</evidence>